<evidence type="ECO:0000313" key="2">
    <source>
        <dbReference type="EMBL" id="KAJ8969949.1"/>
    </source>
</evidence>
<gene>
    <name evidence="2" type="ORF">NQ317_012938</name>
</gene>
<protein>
    <submittedName>
        <fullName evidence="2">Uncharacterized protein</fullName>
    </submittedName>
</protein>
<feature type="region of interest" description="Disordered" evidence="1">
    <location>
        <begin position="62"/>
        <end position="86"/>
    </location>
</feature>
<dbReference type="EMBL" id="JAPWTJ010001689">
    <property type="protein sequence ID" value="KAJ8969949.1"/>
    <property type="molecule type" value="Genomic_DNA"/>
</dbReference>
<comment type="caution">
    <text evidence="2">The sequence shown here is derived from an EMBL/GenBank/DDBJ whole genome shotgun (WGS) entry which is preliminary data.</text>
</comment>
<dbReference type="Proteomes" id="UP001162164">
    <property type="component" value="Unassembled WGS sequence"/>
</dbReference>
<proteinExistence type="predicted"/>
<organism evidence="2 3">
    <name type="scientific">Molorchus minor</name>
    <dbReference type="NCBI Taxonomy" id="1323400"/>
    <lineage>
        <taxon>Eukaryota</taxon>
        <taxon>Metazoa</taxon>
        <taxon>Ecdysozoa</taxon>
        <taxon>Arthropoda</taxon>
        <taxon>Hexapoda</taxon>
        <taxon>Insecta</taxon>
        <taxon>Pterygota</taxon>
        <taxon>Neoptera</taxon>
        <taxon>Endopterygota</taxon>
        <taxon>Coleoptera</taxon>
        <taxon>Polyphaga</taxon>
        <taxon>Cucujiformia</taxon>
        <taxon>Chrysomeloidea</taxon>
        <taxon>Cerambycidae</taxon>
        <taxon>Lamiinae</taxon>
        <taxon>Monochamini</taxon>
        <taxon>Molorchus</taxon>
    </lineage>
</organism>
<evidence type="ECO:0000256" key="1">
    <source>
        <dbReference type="SAM" id="MobiDB-lite"/>
    </source>
</evidence>
<name>A0ABQ9J0W1_9CUCU</name>
<reference evidence="2" key="1">
    <citation type="journal article" date="2023" name="Insect Mol. Biol.">
        <title>Genome sequencing provides insights into the evolution of gene families encoding plant cell wall-degrading enzymes in longhorned beetles.</title>
        <authorList>
            <person name="Shin N.R."/>
            <person name="Okamura Y."/>
            <person name="Kirsch R."/>
            <person name="Pauchet Y."/>
        </authorList>
    </citation>
    <scope>NUCLEOTIDE SEQUENCE</scope>
    <source>
        <strain evidence="2">MMC_N1</strain>
    </source>
</reference>
<sequence length="86" mass="9640">MDSIILEETQYIMDTLFNSRGQTTLLNQQLTFARILSNNSFSLHAPATSKISATYIFWRKEKAGRGKRGKARAKEGSNLVGTDSEQ</sequence>
<keyword evidence="3" id="KW-1185">Reference proteome</keyword>
<accession>A0ABQ9J0W1</accession>
<evidence type="ECO:0000313" key="3">
    <source>
        <dbReference type="Proteomes" id="UP001162164"/>
    </source>
</evidence>